<keyword evidence="5" id="KW-0812">Transmembrane</keyword>
<proteinExistence type="inferred from homology"/>
<feature type="compositionally biased region" description="Polar residues" evidence="4">
    <location>
        <begin position="138"/>
        <end position="149"/>
    </location>
</feature>
<dbReference type="NCBIfam" id="TIGR01167">
    <property type="entry name" value="LPXTG_anchor"/>
    <property type="match status" value="1"/>
</dbReference>
<evidence type="ECO:0000313" key="11">
    <source>
        <dbReference type="Proteomes" id="UP000261222"/>
    </source>
</evidence>
<feature type="transmembrane region" description="Helical" evidence="5">
    <location>
        <begin position="1950"/>
        <end position="1969"/>
    </location>
</feature>
<evidence type="ECO:0000256" key="6">
    <source>
        <dbReference type="SAM" id="SignalP"/>
    </source>
</evidence>
<dbReference type="InterPro" id="IPR046751">
    <property type="entry name" value="TED_2"/>
</dbReference>
<feature type="domain" description="Thioester" evidence="8">
    <location>
        <begin position="378"/>
        <end position="505"/>
    </location>
</feature>
<evidence type="ECO:0000256" key="5">
    <source>
        <dbReference type="SAM" id="Phobius"/>
    </source>
</evidence>
<feature type="domain" description="SpaA-like prealbumin fold" evidence="7">
    <location>
        <begin position="1309"/>
        <end position="1395"/>
    </location>
</feature>
<gene>
    <name evidence="10" type="ORF">DW767_08675</name>
    <name evidence="9" type="ORF">DXB81_17065</name>
</gene>
<feature type="domain" description="SpaA-like prealbumin fold" evidence="7">
    <location>
        <begin position="1433"/>
        <end position="1517"/>
    </location>
</feature>
<dbReference type="SUPFAM" id="SSF49478">
    <property type="entry name" value="Cna protein B-type domain"/>
    <property type="match status" value="2"/>
</dbReference>
<feature type="domain" description="SpaA-like prealbumin fold" evidence="7">
    <location>
        <begin position="1094"/>
        <end position="1178"/>
    </location>
</feature>
<feature type="domain" description="SpaA-like prealbumin fold" evidence="7">
    <location>
        <begin position="1816"/>
        <end position="1910"/>
    </location>
</feature>
<evidence type="ECO:0000256" key="2">
    <source>
        <dbReference type="ARBA" id="ARBA00022525"/>
    </source>
</evidence>
<dbReference type="RefSeq" id="WP_117739728.1">
    <property type="nucleotide sequence ID" value="NZ_QSFL01000003.1"/>
</dbReference>
<keyword evidence="2" id="KW-0964">Secreted</keyword>
<dbReference type="Proteomes" id="UP000284644">
    <property type="component" value="Unassembled WGS sequence"/>
</dbReference>
<feature type="region of interest" description="Disordered" evidence="4">
    <location>
        <begin position="137"/>
        <end position="244"/>
    </location>
</feature>
<feature type="region of interest" description="Disordered" evidence="4">
    <location>
        <begin position="1918"/>
        <end position="1946"/>
    </location>
</feature>
<dbReference type="EMBL" id="QSJW01000005">
    <property type="protein sequence ID" value="RHE12427.1"/>
    <property type="molecule type" value="Genomic_DNA"/>
</dbReference>
<dbReference type="Pfam" id="PF20610">
    <property type="entry name" value="TED_2"/>
    <property type="match status" value="1"/>
</dbReference>
<name>A0A3E5A1F2_9FIRM</name>
<organism evidence="9 11">
    <name type="scientific">Blautia obeum</name>
    <dbReference type="NCBI Taxonomy" id="40520"/>
    <lineage>
        <taxon>Bacteria</taxon>
        <taxon>Bacillati</taxon>
        <taxon>Bacillota</taxon>
        <taxon>Clostridia</taxon>
        <taxon>Lachnospirales</taxon>
        <taxon>Lachnospiraceae</taxon>
        <taxon>Blautia</taxon>
    </lineage>
</organism>
<accession>A0A3E5A1F2</accession>
<feature type="domain" description="SpaA-like prealbumin fold" evidence="7">
    <location>
        <begin position="871"/>
        <end position="937"/>
    </location>
</feature>
<feature type="domain" description="SpaA-like prealbumin fold" evidence="7">
    <location>
        <begin position="1640"/>
        <end position="1723"/>
    </location>
</feature>
<feature type="compositionally biased region" description="Acidic residues" evidence="4">
    <location>
        <begin position="154"/>
        <end position="186"/>
    </location>
</feature>
<dbReference type="Gene3D" id="2.60.40.10">
    <property type="entry name" value="Immunoglobulins"/>
    <property type="match status" value="12"/>
</dbReference>
<feature type="chain" id="PRO_5036081343" evidence="6">
    <location>
        <begin position="30"/>
        <end position="1982"/>
    </location>
</feature>
<evidence type="ECO:0000313" key="9">
    <source>
        <dbReference type="EMBL" id="RGN01933.1"/>
    </source>
</evidence>
<feature type="domain" description="SpaA-like prealbumin fold" evidence="7">
    <location>
        <begin position="1201"/>
        <end position="1296"/>
    </location>
</feature>
<evidence type="ECO:0000259" key="8">
    <source>
        <dbReference type="Pfam" id="PF20610"/>
    </source>
</evidence>
<keyword evidence="5" id="KW-0472">Membrane</keyword>
<dbReference type="PANTHER" id="PTHR36108:SF13">
    <property type="entry name" value="COLOSSIN-B-RELATED"/>
    <property type="match status" value="1"/>
</dbReference>
<sequence length="1982" mass="219991">MKKGRMKKAVSGFLAALTLLSTVLSPVYASEVQPKEPKPPLYEEVKNQLDTDEVVKAEDLELDYGSTFDVKLDFTKIEIPDKEKVKVTFEEAKNETGEEFSTEKADTYKAVYYVEPTKTDHPKYQISRKLIVKEPQQEEIQTVGTTDIVQNDAEISEEESDSDGETQPGEETDSDIDSAEDQEPSDTQETPVTEVPDVEVEPSADQEMEETPVEPEEPKASEEIEQLLPETEENEEIEEKTDDGSYKVEIVKGDEYNITLNHEDGKYAPGEIVEFSADIAGLPAVETTMVEANKDESNADLMYSEVTYNEETGTYSFVMPEDDITLGVSTDQAEGGIMLTASGDPWDDATEIEANKYYYYSDGQLHPFDSIMGQGGNDSYKYVRYKVDGKTYTVNAYCMQHSMQSPPSGTTYTKMVELSEGGDDRYLRKALFYGYGGPGWGHTFNGYNIKSIMQNAGCSSEMRAMQHYLVDYLYDGESGFGGALSTTAKNMLKDIKAALKNMPDPTTMELLPGLSTTASSRNTETFTWKANSAFTITIQLENGVSLVNETTGKTGTGNVTVKGGEKFHLTATTDNISNLKGSYKITSNYPLDFHAMLLKLQSSQDIGFGYYTDSSDISLKVKWPDDAGIEIIKKDNKTGKNLAGAVYGVYSNEACTQLITQMPATDANGYSKVTITKSQDTVYLKEITSPTGYVIDTKAYGVKLVAGSSTSHTFGDDYVTASIHLVKKDKETGNVTQGDAKFEGAVYGLYAREDIVHPDGKSGVLYKKNTQVATMNVDAAGNAQVDNLFLGKYYVKEITPPAGYLLDEEEHDVECSYEGGKVKNIERTIESSEQVNKQPFQVIKAANNGKTDADLLKGAGFSAYLASSLKEKEDGSYDFTGAQPVVITEDGKTEMFTDAKGYAKSIPLPYGKYVVRETTTPHNYNPVDDFIVIISENYPDEPQTWRVLLDDEFKAKLKIIKKDDETKKSVLVAGTEFKIYDMDHKKYVEQVTSYPTVQKHTSYFTDSDGYLILPENLKIGHYRVEEVTAPDGYTINKNYVEISVDANTAYLQESETGDTIIEVEYENHPVKGELSIYKKGEVLADYDGKDFQYEEKYLSGAEFEVYAAENIFTADYQKDAEGNRILEYAEGTLVTTVTTDGSGLAVVKNLPLGKYLVKEANAPTGFVLNSVPQETSMEYADQNTAVIKESVTFDDTRQKVEINVEKQDAENGATVAGAGFGIYNAEDLVNDEGKIIVKADTLLQEMTSDENGNVTFTLDLPLGKYYVKELKAPAGFVSSDEILNFDASYQGQNTTVVSLKEVKKNQPTTVEITKSDITTGTELDGANMRVLDKEGNVIDEWTSVKDQPHVIKRLVVGEEYTLREEIAPYGYLKATDVKFRLEDTAEIQKVEMKDEVPMGLLIINKKGEFLDKVTLLDSAKGTVEHLFEYISGNLTEVTFEVYAAEDIKAADGVSADYYKADDLVGTITTDDKGIAQLENLPAGKYYVKETATAHGYVLDSEIRYVDLSYRDQDTPVITFDEDWQNARQKVIVQVLKKEKNVDRVLAGGVFGLYAAEDIRSVSGKVLLKADEIIEQKTTDENGQISFLADLPVDGKYYVKELKAPDGFVTTEEKQEFTFEYKGENVTEVPYEFTCENEPTTVELTKSDLTTGEELPGAHLKVTDKDGNIVDEWISEKNPHVIKELTVGKKYTLTETKPADGFVTAESIEFTVENTAEIQRHEMKDDITKVQISKTDITGDKEIPGAKLIILDKNDQVVESWISTDKPHYVEKLPVGNYTLREEQAPKGFVLTSDVTFEVKDTGEVQTVTMKNDTVKGKIIINKTDADTEKPLKGVEYEIQNSKGKVLEKLVTDAAGHAESSLYEIASYKNGKFNKAIKYYLVETKALDGYELDQTKYEIVFEYADQYTPVIEVKKALTNKETQPGESDEAQPHDSGSTERTSPKTGDTTNLLLPVILLFAAAGTMAGILIRRKKLNTEKKNND</sequence>
<keyword evidence="3 6" id="KW-0732">Signal</keyword>
<protein>
    <submittedName>
        <fullName evidence="9">LPXTG cell wall anchor domain-containing protein</fullName>
    </submittedName>
</protein>
<evidence type="ECO:0000259" key="7">
    <source>
        <dbReference type="Pfam" id="PF17802"/>
    </source>
</evidence>
<evidence type="ECO:0000313" key="10">
    <source>
        <dbReference type="EMBL" id="RHE12427.1"/>
    </source>
</evidence>
<dbReference type="EMBL" id="QSUB01000012">
    <property type="protein sequence ID" value="RGN01933.1"/>
    <property type="molecule type" value="Genomic_DNA"/>
</dbReference>
<evidence type="ECO:0000256" key="3">
    <source>
        <dbReference type="ARBA" id="ARBA00022729"/>
    </source>
</evidence>
<evidence type="ECO:0000256" key="4">
    <source>
        <dbReference type="SAM" id="MobiDB-lite"/>
    </source>
</evidence>
<feature type="compositionally biased region" description="Acidic residues" evidence="4">
    <location>
        <begin position="196"/>
        <end position="215"/>
    </location>
</feature>
<feature type="domain" description="SpaA-like prealbumin fold" evidence="7">
    <location>
        <begin position="629"/>
        <end position="711"/>
    </location>
</feature>
<feature type="domain" description="SpaA-like prealbumin fold" evidence="7">
    <location>
        <begin position="1532"/>
        <end position="1622"/>
    </location>
</feature>
<reference evidence="11 12" key="1">
    <citation type="submission" date="2018-08" db="EMBL/GenBank/DDBJ databases">
        <title>A genome reference for cultivated species of the human gut microbiota.</title>
        <authorList>
            <person name="Zou Y."/>
            <person name="Xue W."/>
            <person name="Luo G."/>
        </authorList>
    </citation>
    <scope>NUCLEOTIDE SEQUENCE [LARGE SCALE GENOMIC DNA]</scope>
    <source>
        <strain evidence="10 12">AM29-25AC</strain>
        <strain evidence="9 11">OM06-11AA</strain>
    </source>
</reference>
<feature type="compositionally biased region" description="Acidic residues" evidence="4">
    <location>
        <begin position="230"/>
        <end position="241"/>
    </location>
</feature>
<comment type="caution">
    <text evidence="9">The sequence shown here is derived from an EMBL/GenBank/DDBJ whole genome shotgun (WGS) entry which is preliminary data.</text>
</comment>
<evidence type="ECO:0000313" key="12">
    <source>
        <dbReference type="Proteomes" id="UP000284644"/>
    </source>
</evidence>
<feature type="domain" description="SpaA-like prealbumin fold" evidence="7">
    <location>
        <begin position="739"/>
        <end position="819"/>
    </location>
</feature>
<dbReference type="Pfam" id="PF17802">
    <property type="entry name" value="SpaA"/>
    <property type="match status" value="12"/>
</dbReference>
<feature type="signal peptide" evidence="6">
    <location>
        <begin position="1"/>
        <end position="29"/>
    </location>
</feature>
<dbReference type="InterPro" id="IPR041033">
    <property type="entry name" value="SpaA_PFL_dom_1"/>
</dbReference>
<dbReference type="InterPro" id="IPR013783">
    <property type="entry name" value="Ig-like_fold"/>
</dbReference>
<feature type="compositionally biased region" description="Polar residues" evidence="4">
    <location>
        <begin position="1933"/>
        <end position="1946"/>
    </location>
</feature>
<feature type="domain" description="SpaA-like prealbumin fold" evidence="7">
    <location>
        <begin position="956"/>
        <end position="1048"/>
    </location>
</feature>
<dbReference type="PANTHER" id="PTHR36108">
    <property type="entry name" value="COLOSSIN-B-RELATED"/>
    <property type="match status" value="1"/>
</dbReference>
<comment type="similarity">
    <text evidence="1">Belongs to the serine-aspartate repeat-containing protein (SDr) family.</text>
</comment>
<evidence type="ECO:0000256" key="1">
    <source>
        <dbReference type="ARBA" id="ARBA00007257"/>
    </source>
</evidence>
<feature type="domain" description="SpaA-like prealbumin fold" evidence="7">
    <location>
        <begin position="1728"/>
        <end position="1812"/>
    </location>
</feature>
<dbReference type="Proteomes" id="UP000261222">
    <property type="component" value="Unassembled WGS sequence"/>
</dbReference>
<keyword evidence="5" id="KW-1133">Transmembrane helix</keyword>